<evidence type="ECO:0000313" key="6">
    <source>
        <dbReference type="Proteomes" id="UP000249464"/>
    </source>
</evidence>
<dbReference type="Gene3D" id="2.30.170.40">
    <property type="entry name" value="Ribosomal protein L28/L24"/>
    <property type="match status" value="1"/>
</dbReference>
<organism evidence="5 6">
    <name type="scientific">Microbotryum silenes-dioicae</name>
    <dbReference type="NCBI Taxonomy" id="796604"/>
    <lineage>
        <taxon>Eukaryota</taxon>
        <taxon>Fungi</taxon>
        <taxon>Dikarya</taxon>
        <taxon>Basidiomycota</taxon>
        <taxon>Pucciniomycotina</taxon>
        <taxon>Microbotryomycetes</taxon>
        <taxon>Microbotryales</taxon>
        <taxon>Microbotryaceae</taxon>
        <taxon>Microbotryum</taxon>
    </lineage>
</organism>
<evidence type="ECO:0000256" key="4">
    <source>
        <dbReference type="ARBA" id="ARBA00035269"/>
    </source>
</evidence>
<evidence type="ECO:0000256" key="2">
    <source>
        <dbReference type="ARBA" id="ARBA00022980"/>
    </source>
</evidence>
<dbReference type="PANTHER" id="PTHR13528:SF2">
    <property type="entry name" value="LARGE RIBOSOMAL SUBUNIT PROTEIN BL28M"/>
    <property type="match status" value="1"/>
</dbReference>
<dbReference type="InterPro" id="IPR026569">
    <property type="entry name" value="Ribosomal_bL28"/>
</dbReference>
<comment type="similarity">
    <text evidence="1">Belongs to the bacterial ribosomal protein bL28 family.</text>
</comment>
<proteinExistence type="inferred from homology"/>
<dbReference type="InterPro" id="IPR034704">
    <property type="entry name" value="Ribosomal_bL28/bL31-like_sf"/>
</dbReference>
<accession>A0A2X0M7V4</accession>
<protein>
    <recommendedName>
        <fullName evidence="4">Large ribosomal subunit protein bL28m</fullName>
    </recommendedName>
</protein>
<dbReference type="FunFam" id="2.30.170.40:FF:000003">
    <property type="entry name" value="54S ribosomal protein L24"/>
    <property type="match status" value="1"/>
</dbReference>
<dbReference type="SUPFAM" id="SSF143800">
    <property type="entry name" value="L28p-like"/>
    <property type="match status" value="1"/>
</dbReference>
<evidence type="ECO:0000256" key="3">
    <source>
        <dbReference type="ARBA" id="ARBA00023274"/>
    </source>
</evidence>
<dbReference type="PANTHER" id="PTHR13528">
    <property type="entry name" value="39S RIBOSOMAL PROTEIN L28, MITOCHONDRIAL"/>
    <property type="match status" value="1"/>
</dbReference>
<dbReference type="GO" id="GO:0003735">
    <property type="term" value="F:structural constituent of ribosome"/>
    <property type="evidence" value="ECO:0007669"/>
    <property type="project" value="InterPro"/>
</dbReference>
<reference evidence="5 6" key="1">
    <citation type="submission" date="2016-11" db="EMBL/GenBank/DDBJ databases">
        <authorList>
            <person name="Jaros S."/>
            <person name="Januszkiewicz K."/>
            <person name="Wedrychowicz H."/>
        </authorList>
    </citation>
    <scope>NUCLEOTIDE SEQUENCE [LARGE SCALE GENOMIC DNA]</scope>
</reference>
<evidence type="ECO:0000256" key="1">
    <source>
        <dbReference type="ARBA" id="ARBA00008760"/>
    </source>
</evidence>
<dbReference type="Proteomes" id="UP000249464">
    <property type="component" value="Unassembled WGS sequence"/>
</dbReference>
<dbReference type="InterPro" id="IPR037147">
    <property type="entry name" value="Ribosomal_bL28_sf"/>
</dbReference>
<dbReference type="AlphaFoldDB" id="A0A2X0M7V4"/>
<keyword evidence="6" id="KW-1185">Reference proteome</keyword>
<evidence type="ECO:0000313" key="5">
    <source>
        <dbReference type="EMBL" id="SGY50494.1"/>
    </source>
</evidence>
<dbReference type="Pfam" id="PF00830">
    <property type="entry name" value="Ribosomal_L28"/>
    <property type="match status" value="1"/>
</dbReference>
<dbReference type="GO" id="GO:0005762">
    <property type="term" value="C:mitochondrial large ribosomal subunit"/>
    <property type="evidence" value="ECO:0007669"/>
    <property type="project" value="TreeGrafter"/>
</dbReference>
<gene>
    <name evidence="5" type="primary">BQ5605_C001g00889</name>
    <name evidence="5" type="ORF">BQ5605_C001G00889</name>
</gene>
<keyword evidence="2" id="KW-0689">Ribosomal protein</keyword>
<name>A0A2X0M7V4_9BASI</name>
<dbReference type="STRING" id="796604.A0A2X0M7V4"/>
<dbReference type="EMBL" id="FQNC01000043">
    <property type="protein sequence ID" value="SGY50494.1"/>
    <property type="molecule type" value="Genomic_DNA"/>
</dbReference>
<sequence length="171" mass="19468">MFPTLPLLRGTSRSSWLPKRFQTGLYDGRSLQSGSQIGETFSSKTRRRWLPNVQTKRIYSESLKAFLKLRVTTGALRTMDKCGGLDQYLFRMKQERLGKKGLELRQMVSTALLGETCGREILILWAIYLQVMQAHKTLRADRRALAERPLEPTTAKSEKAAVRIPVETAPI</sequence>
<keyword evidence="3" id="KW-0687">Ribonucleoprotein</keyword>